<reference evidence="5" key="2">
    <citation type="submission" date="2025-08" db="UniProtKB">
        <authorList>
            <consortium name="Ensembl"/>
        </authorList>
    </citation>
    <scope>IDENTIFICATION</scope>
</reference>
<dbReference type="GO" id="GO:0070888">
    <property type="term" value="F:E-box binding"/>
    <property type="evidence" value="ECO:0007669"/>
    <property type="project" value="TreeGrafter"/>
</dbReference>
<dbReference type="PANTHER" id="PTHR19290">
    <property type="entry name" value="BASIC HELIX-LOOP-HELIX PROTEIN NEUROGENIN-RELATED"/>
    <property type="match status" value="1"/>
</dbReference>
<evidence type="ECO:0000256" key="3">
    <source>
        <dbReference type="SAM" id="MobiDB-lite"/>
    </source>
</evidence>
<sequence length="262" mass="28894">MPRPALGKGTARPQEPDGAREELEGVAVSGAHLLGARQELWAPQGGKATTCPSDPAAAKLRKRSRPVRSKARRIAANVRERKRILDYNQAFNALRLALKHDLNGKRLSKIATLRRAINRIASLSMSLHASPVQRCPCAHTECRTWYNGPSQEGSGKGSQSQLIHLPPEPSYPDVPSFQHCPPSPPYPRYSPEPPLQSHYGSPKKDSFIASPAYYSSGNYYLGVRAICQQTHMDNFRDSLPGPVPWQPGYSQGSGYQQSLPRH</sequence>
<dbReference type="GO" id="GO:0046983">
    <property type="term" value="F:protein dimerization activity"/>
    <property type="evidence" value="ECO:0007669"/>
    <property type="project" value="InterPro"/>
</dbReference>
<reference evidence="6" key="1">
    <citation type="journal article" date="2017" name="PLoS ONE">
        <title>The Agassiz's desert tortoise genome provides a resource for the conservation of a threatened species.</title>
        <authorList>
            <person name="Tollis M."/>
            <person name="DeNardo D.F."/>
            <person name="Cornelius J.A."/>
            <person name="Dolby G.A."/>
            <person name="Edwards T."/>
            <person name="Henen B.T."/>
            <person name="Karl A.E."/>
            <person name="Murphy R.W."/>
            <person name="Kusumi K."/>
        </authorList>
    </citation>
    <scope>NUCLEOTIDE SEQUENCE [LARGE SCALE GENOMIC DNA]</scope>
</reference>
<feature type="region of interest" description="Disordered" evidence="3">
    <location>
        <begin position="44"/>
        <end position="73"/>
    </location>
</feature>
<dbReference type="GO" id="GO:0007423">
    <property type="term" value="P:sensory organ development"/>
    <property type="evidence" value="ECO:0007669"/>
    <property type="project" value="TreeGrafter"/>
</dbReference>
<accession>A0A452HJP7</accession>
<feature type="region of interest" description="Disordered" evidence="3">
    <location>
        <begin position="149"/>
        <end position="202"/>
    </location>
</feature>
<dbReference type="SUPFAM" id="SSF47459">
    <property type="entry name" value="HLH, helix-loop-helix DNA-binding domain"/>
    <property type="match status" value="1"/>
</dbReference>
<keyword evidence="6" id="KW-1185">Reference proteome</keyword>
<keyword evidence="1" id="KW-0805">Transcription regulation</keyword>
<keyword evidence="2" id="KW-0804">Transcription</keyword>
<dbReference type="GO" id="GO:0005634">
    <property type="term" value="C:nucleus"/>
    <property type="evidence" value="ECO:0007669"/>
    <property type="project" value="TreeGrafter"/>
</dbReference>
<dbReference type="CDD" id="cd18912">
    <property type="entry name" value="bHLH_TS_bHLHa9"/>
    <property type="match status" value="1"/>
</dbReference>
<dbReference type="PROSITE" id="PS50888">
    <property type="entry name" value="BHLH"/>
    <property type="match status" value="1"/>
</dbReference>
<name>A0A452HJP7_9SAUR</name>
<feature type="compositionally biased region" description="Low complexity" evidence="3">
    <location>
        <begin position="149"/>
        <end position="161"/>
    </location>
</feature>
<feature type="region of interest" description="Disordered" evidence="3">
    <location>
        <begin position="1"/>
        <end position="22"/>
    </location>
</feature>
<dbReference type="Pfam" id="PF00010">
    <property type="entry name" value="HLH"/>
    <property type="match status" value="1"/>
</dbReference>
<dbReference type="STRING" id="38772.ENSGAGP00000015118"/>
<dbReference type="SMART" id="SM00353">
    <property type="entry name" value="HLH"/>
    <property type="match status" value="1"/>
</dbReference>
<evidence type="ECO:0000256" key="1">
    <source>
        <dbReference type="ARBA" id="ARBA00023015"/>
    </source>
</evidence>
<dbReference type="AlphaFoldDB" id="A0A452HJP7"/>
<protein>
    <recommendedName>
        <fullName evidence="4">BHLH domain-containing protein</fullName>
    </recommendedName>
</protein>
<organism evidence="5 6">
    <name type="scientific">Gopherus agassizii</name>
    <name type="common">Agassiz's desert tortoise</name>
    <dbReference type="NCBI Taxonomy" id="38772"/>
    <lineage>
        <taxon>Eukaryota</taxon>
        <taxon>Metazoa</taxon>
        <taxon>Chordata</taxon>
        <taxon>Craniata</taxon>
        <taxon>Vertebrata</taxon>
        <taxon>Euteleostomi</taxon>
        <taxon>Archelosauria</taxon>
        <taxon>Testudinata</taxon>
        <taxon>Testudines</taxon>
        <taxon>Cryptodira</taxon>
        <taxon>Durocryptodira</taxon>
        <taxon>Testudinoidea</taxon>
        <taxon>Testudinidae</taxon>
        <taxon>Gopherus</taxon>
    </lineage>
</organism>
<feature type="domain" description="BHLH" evidence="4">
    <location>
        <begin position="71"/>
        <end position="123"/>
    </location>
</feature>
<dbReference type="Proteomes" id="UP000291020">
    <property type="component" value="Unassembled WGS sequence"/>
</dbReference>
<evidence type="ECO:0000259" key="4">
    <source>
        <dbReference type="PROSITE" id="PS50888"/>
    </source>
</evidence>
<dbReference type="Gene3D" id="4.10.280.10">
    <property type="entry name" value="Helix-loop-helix DNA-binding domain"/>
    <property type="match status" value="1"/>
</dbReference>
<reference evidence="5" key="3">
    <citation type="submission" date="2025-09" db="UniProtKB">
        <authorList>
            <consortium name="Ensembl"/>
        </authorList>
    </citation>
    <scope>IDENTIFICATION</scope>
</reference>
<evidence type="ECO:0000313" key="6">
    <source>
        <dbReference type="Proteomes" id="UP000291020"/>
    </source>
</evidence>
<proteinExistence type="predicted"/>
<feature type="region of interest" description="Disordered" evidence="3">
    <location>
        <begin position="238"/>
        <end position="262"/>
    </location>
</feature>
<feature type="compositionally biased region" description="Basic residues" evidence="3">
    <location>
        <begin position="59"/>
        <end position="73"/>
    </location>
</feature>
<dbReference type="GO" id="GO:0061564">
    <property type="term" value="P:axon development"/>
    <property type="evidence" value="ECO:0007669"/>
    <property type="project" value="TreeGrafter"/>
</dbReference>
<feature type="compositionally biased region" description="Pro residues" evidence="3">
    <location>
        <begin position="181"/>
        <end position="194"/>
    </location>
</feature>
<dbReference type="InterPro" id="IPR036638">
    <property type="entry name" value="HLH_DNA-bd_sf"/>
</dbReference>
<dbReference type="Ensembl" id="ENSGAGT00000017271.1">
    <property type="protein sequence ID" value="ENSGAGP00000015118.1"/>
    <property type="gene ID" value="ENSGAGG00000011411.1"/>
</dbReference>
<feature type="compositionally biased region" description="Low complexity" evidence="3">
    <location>
        <begin position="248"/>
        <end position="262"/>
    </location>
</feature>
<dbReference type="GO" id="GO:0045944">
    <property type="term" value="P:positive regulation of transcription by RNA polymerase II"/>
    <property type="evidence" value="ECO:0007669"/>
    <property type="project" value="TreeGrafter"/>
</dbReference>
<dbReference type="InterPro" id="IPR011598">
    <property type="entry name" value="bHLH_dom"/>
</dbReference>
<evidence type="ECO:0000256" key="2">
    <source>
        <dbReference type="ARBA" id="ARBA00023163"/>
    </source>
</evidence>
<dbReference type="GO" id="GO:0003700">
    <property type="term" value="F:DNA-binding transcription factor activity"/>
    <property type="evidence" value="ECO:0007669"/>
    <property type="project" value="TreeGrafter"/>
</dbReference>
<dbReference type="InterPro" id="IPR050359">
    <property type="entry name" value="bHLH_transcription_factors"/>
</dbReference>
<evidence type="ECO:0000313" key="5">
    <source>
        <dbReference type="Ensembl" id="ENSGAGP00000015118.1"/>
    </source>
</evidence>